<name>A0A178ERK6_TRIRU</name>
<dbReference type="EMBL" id="LHPM01000018">
    <property type="protein sequence ID" value="OAL62634.1"/>
    <property type="molecule type" value="Genomic_DNA"/>
</dbReference>
<dbReference type="Proteomes" id="UP000243015">
    <property type="component" value="Unassembled WGS sequence"/>
</dbReference>
<evidence type="ECO:0000313" key="3">
    <source>
        <dbReference type="Proteomes" id="UP000243015"/>
    </source>
</evidence>
<comment type="caution">
    <text evidence="2">The sequence shown here is derived from an EMBL/GenBank/DDBJ whole genome shotgun (WGS) entry which is preliminary data.</text>
</comment>
<feature type="signal peptide" evidence="1">
    <location>
        <begin position="1"/>
        <end position="17"/>
    </location>
</feature>
<dbReference type="AlphaFoldDB" id="A0A178ERK6"/>
<gene>
    <name evidence="2" type="ORF">A7C99_5016</name>
</gene>
<proteinExistence type="predicted"/>
<protein>
    <submittedName>
        <fullName evidence="2">Uncharacterized protein</fullName>
    </submittedName>
</protein>
<accession>A0A178ERK6</accession>
<sequence length="87" mass="9687">MKTSLILAMAFVSVTIALPKGQTPSTVVSQVIKIDNNHVLDFKLIRISFYGLASQRRRRGGSWALCKLGRVSTWRNWRALGTLKLGS</sequence>
<organism evidence="2 3">
    <name type="scientific">Trichophyton rubrum</name>
    <name type="common">Athlete's foot fungus</name>
    <name type="synonym">Epidermophyton rubrum</name>
    <dbReference type="NCBI Taxonomy" id="5551"/>
    <lineage>
        <taxon>Eukaryota</taxon>
        <taxon>Fungi</taxon>
        <taxon>Dikarya</taxon>
        <taxon>Ascomycota</taxon>
        <taxon>Pezizomycotina</taxon>
        <taxon>Eurotiomycetes</taxon>
        <taxon>Eurotiomycetidae</taxon>
        <taxon>Onygenales</taxon>
        <taxon>Arthrodermataceae</taxon>
        <taxon>Trichophyton</taxon>
    </lineage>
</organism>
<evidence type="ECO:0000313" key="2">
    <source>
        <dbReference type="EMBL" id="OAL62634.1"/>
    </source>
</evidence>
<reference evidence="2 3" key="1">
    <citation type="submission" date="2016-05" db="EMBL/GenBank/DDBJ databases">
        <title>Genome sequencing of Trichophyton rubrum CMCC(F)T1i isolated from hair.</title>
        <authorList>
            <person name="Zhan P."/>
            <person name="Tao Y."/>
            <person name="Liu W."/>
        </authorList>
    </citation>
    <scope>NUCLEOTIDE SEQUENCE [LARGE SCALE GENOMIC DNA]</scope>
    <source>
        <strain evidence="3">CMCC(F)T1i</strain>
    </source>
</reference>
<evidence type="ECO:0000256" key="1">
    <source>
        <dbReference type="SAM" id="SignalP"/>
    </source>
</evidence>
<keyword evidence="1" id="KW-0732">Signal</keyword>
<feature type="chain" id="PRO_5008085690" evidence="1">
    <location>
        <begin position="18"/>
        <end position="87"/>
    </location>
</feature>